<accession>A0A2T1ER64</accession>
<comment type="caution">
    <text evidence="1">The sequence shown here is derived from an EMBL/GenBank/DDBJ whole genome shotgun (WGS) entry which is preliminary data.</text>
</comment>
<evidence type="ECO:0000313" key="1">
    <source>
        <dbReference type="EMBL" id="PSB35242.1"/>
    </source>
</evidence>
<reference evidence="1 2" key="2">
    <citation type="submission" date="2018-03" db="EMBL/GenBank/DDBJ databases">
        <title>The ancient ancestry and fast evolution of plastids.</title>
        <authorList>
            <person name="Moore K.R."/>
            <person name="Magnabosco C."/>
            <person name="Momper L."/>
            <person name="Gold D.A."/>
            <person name="Bosak T."/>
            <person name="Fournier G.P."/>
        </authorList>
    </citation>
    <scope>NUCLEOTIDE SEQUENCE [LARGE SCALE GENOMIC DNA]</scope>
    <source>
        <strain evidence="1 2">ULC18</strain>
    </source>
</reference>
<evidence type="ECO:0000313" key="2">
    <source>
        <dbReference type="Proteomes" id="UP000239576"/>
    </source>
</evidence>
<gene>
    <name evidence="1" type="ORF">C7B82_01160</name>
</gene>
<protein>
    <submittedName>
        <fullName evidence="1">Uncharacterized protein</fullName>
    </submittedName>
</protein>
<dbReference type="RefSeq" id="WP_106254484.1">
    <property type="nucleotide sequence ID" value="NZ_PVWK01000009.1"/>
</dbReference>
<keyword evidence="2" id="KW-1185">Reference proteome</keyword>
<name>A0A2T1ER64_9CYAN</name>
<dbReference type="Proteomes" id="UP000239576">
    <property type="component" value="Unassembled WGS sequence"/>
</dbReference>
<dbReference type="EMBL" id="PVWK01000009">
    <property type="protein sequence ID" value="PSB35242.1"/>
    <property type="molecule type" value="Genomic_DNA"/>
</dbReference>
<proteinExistence type="predicted"/>
<reference evidence="2" key="1">
    <citation type="submission" date="2018-02" db="EMBL/GenBank/DDBJ databases">
        <authorList>
            <person name="Moore K."/>
            <person name="Momper L."/>
        </authorList>
    </citation>
    <scope>NUCLEOTIDE SEQUENCE [LARGE SCALE GENOMIC DNA]</scope>
    <source>
        <strain evidence="2">ULC18</strain>
    </source>
</reference>
<sequence>MGTVNGDQCPSPPTFRPIAYSCLPDLISQAITDPLEQQKTLKLIDRRSAKDAYYAVWIRAGDINVMMRLRD</sequence>
<organism evidence="1 2">
    <name type="scientific">Stenomitos frigidus ULC18</name>
    <dbReference type="NCBI Taxonomy" id="2107698"/>
    <lineage>
        <taxon>Bacteria</taxon>
        <taxon>Bacillati</taxon>
        <taxon>Cyanobacteriota</taxon>
        <taxon>Cyanophyceae</taxon>
        <taxon>Leptolyngbyales</taxon>
        <taxon>Leptolyngbyaceae</taxon>
        <taxon>Stenomitos</taxon>
    </lineage>
</organism>
<dbReference type="OrthoDB" id="503572at2"/>
<dbReference type="AlphaFoldDB" id="A0A2T1ER64"/>